<evidence type="ECO:0000256" key="1">
    <source>
        <dbReference type="SAM" id="Phobius"/>
    </source>
</evidence>
<organism evidence="2 3">
    <name type="scientific">Acetobacter estunensis</name>
    <dbReference type="NCBI Taxonomy" id="104097"/>
    <lineage>
        <taxon>Bacteria</taxon>
        <taxon>Pseudomonadati</taxon>
        <taxon>Pseudomonadota</taxon>
        <taxon>Alphaproteobacteria</taxon>
        <taxon>Acetobacterales</taxon>
        <taxon>Acetobacteraceae</taxon>
        <taxon>Acetobacter</taxon>
    </lineage>
</organism>
<feature type="transmembrane region" description="Helical" evidence="1">
    <location>
        <begin position="141"/>
        <end position="158"/>
    </location>
</feature>
<keyword evidence="1" id="KW-0812">Transmembrane</keyword>
<sequence>MDSASSFPEDEISRQFSKRVSELRESAEEWIGRPVEPEQKLLRDMIFLMVALGDQCHGARAALRETAAQCRKDTTEEIRESRKLIGEGVKAVETLKQVNEKTVDAHLAKLLIRIGRDISDSVQKSVDLGNKRAALEIHFRTVLYGSIIFCLGFVFGHVM</sequence>
<dbReference type="EMBL" id="WOTH01000070">
    <property type="protein sequence ID" value="NHO55366.1"/>
    <property type="molecule type" value="Genomic_DNA"/>
</dbReference>
<proteinExistence type="predicted"/>
<dbReference type="Proteomes" id="UP000597459">
    <property type="component" value="Unassembled WGS sequence"/>
</dbReference>
<evidence type="ECO:0000313" key="3">
    <source>
        <dbReference type="Proteomes" id="UP000597459"/>
    </source>
</evidence>
<keyword evidence="1" id="KW-0472">Membrane</keyword>
<dbReference type="AlphaFoldDB" id="A0A967BB82"/>
<keyword evidence="1" id="KW-1133">Transmembrane helix</keyword>
<accession>A0A967BB82</accession>
<gene>
    <name evidence="2" type="ORF">GOB87_15735</name>
</gene>
<protein>
    <submittedName>
        <fullName evidence="2">Uncharacterized protein</fullName>
    </submittedName>
</protein>
<reference evidence="2" key="1">
    <citation type="submission" date="2019-11" db="EMBL/GenBank/DDBJ databases">
        <title>Description of new Acetobacter species.</title>
        <authorList>
            <person name="Cleenwerck I."/>
            <person name="Sombolestani A.S."/>
        </authorList>
    </citation>
    <scope>NUCLEOTIDE SEQUENCE</scope>
    <source>
        <strain evidence="2">LMG 1626</strain>
    </source>
</reference>
<dbReference type="RefSeq" id="WP_166318997.1">
    <property type="nucleotide sequence ID" value="NZ_WOTH01000070.1"/>
</dbReference>
<keyword evidence="3" id="KW-1185">Reference proteome</keyword>
<evidence type="ECO:0000313" key="2">
    <source>
        <dbReference type="EMBL" id="NHO55366.1"/>
    </source>
</evidence>
<name>A0A967BB82_9PROT</name>
<comment type="caution">
    <text evidence="2">The sequence shown here is derived from an EMBL/GenBank/DDBJ whole genome shotgun (WGS) entry which is preliminary data.</text>
</comment>